<evidence type="ECO:0000313" key="3">
    <source>
        <dbReference type="Proteomes" id="UP001356095"/>
    </source>
</evidence>
<dbReference type="Proteomes" id="UP001356095">
    <property type="component" value="Unassembled WGS sequence"/>
</dbReference>
<keyword evidence="3" id="KW-1185">Reference proteome</keyword>
<gene>
    <name evidence="2" type="ORF">Q8791_28955</name>
</gene>
<comment type="caution">
    <text evidence="2">The sequence shown here is derived from an EMBL/GenBank/DDBJ whole genome shotgun (WGS) entry which is preliminary data.</text>
</comment>
<sequence length="297" mass="31569">MTSAHLCDLCTGRLTAALRAVVELALGAELHRAALRQTRLTRSADTIGRPSDSYPLPVDTDAVDLGRALVDTFSTWVRLVARTMPPGRVLGPVCHGCAGDPLPRHGSCAAVLGTRAPAAHPSALAQWLAANVPYIRRMPYAGELLDELAAIIRAAEAAVDLPSPSILAGACPDCGNPVYTRQGSTAGRCRAPDCEGLVDVAQGRADHLGRLDDTHHTAADAARIMTELGERVTRHTIAQWHRRGRIARASWAPPRAAVRSTRPGEPPLYGPPAPSPRFRLGDVRAARWSTTAPGRTA</sequence>
<dbReference type="EMBL" id="JAUZMY010000045">
    <property type="protein sequence ID" value="MEE2041261.1"/>
    <property type="molecule type" value="Genomic_DNA"/>
</dbReference>
<name>A0ABU7KGA0_9ACTN</name>
<organism evidence="2 3">
    <name type="scientific">Nocardiopsis codii</name>
    <dbReference type="NCBI Taxonomy" id="3065942"/>
    <lineage>
        <taxon>Bacteria</taxon>
        <taxon>Bacillati</taxon>
        <taxon>Actinomycetota</taxon>
        <taxon>Actinomycetes</taxon>
        <taxon>Streptosporangiales</taxon>
        <taxon>Nocardiopsidaceae</taxon>
        <taxon>Nocardiopsis</taxon>
    </lineage>
</organism>
<dbReference type="RefSeq" id="WP_330095021.1">
    <property type="nucleotide sequence ID" value="NZ_JAUZMY010000045.1"/>
</dbReference>
<reference evidence="2 3" key="1">
    <citation type="submission" date="2023-08" db="EMBL/GenBank/DDBJ databases">
        <authorList>
            <person name="Girao M."/>
            <person name="Carvalho M.F."/>
        </authorList>
    </citation>
    <scope>NUCLEOTIDE SEQUENCE [LARGE SCALE GENOMIC DNA]</scope>
    <source>
        <strain evidence="2 3">CT-R113</strain>
    </source>
</reference>
<protein>
    <submittedName>
        <fullName evidence="2">Uncharacterized protein</fullName>
    </submittedName>
</protein>
<evidence type="ECO:0000313" key="2">
    <source>
        <dbReference type="EMBL" id="MEE2041261.1"/>
    </source>
</evidence>
<feature type="region of interest" description="Disordered" evidence="1">
    <location>
        <begin position="251"/>
        <end position="279"/>
    </location>
</feature>
<accession>A0ABU7KGA0</accession>
<feature type="compositionally biased region" description="Pro residues" evidence="1">
    <location>
        <begin position="264"/>
        <end position="275"/>
    </location>
</feature>
<proteinExistence type="predicted"/>
<evidence type="ECO:0000256" key="1">
    <source>
        <dbReference type="SAM" id="MobiDB-lite"/>
    </source>
</evidence>